<name>A0A2N9HA54_FAGSY</name>
<dbReference type="Pfam" id="PF00665">
    <property type="entry name" value="rve"/>
    <property type="match status" value="1"/>
</dbReference>
<dbReference type="SUPFAM" id="SSF53098">
    <property type="entry name" value="Ribonuclease H-like"/>
    <property type="match status" value="1"/>
</dbReference>
<organism evidence="2">
    <name type="scientific">Fagus sylvatica</name>
    <name type="common">Beechnut</name>
    <dbReference type="NCBI Taxonomy" id="28930"/>
    <lineage>
        <taxon>Eukaryota</taxon>
        <taxon>Viridiplantae</taxon>
        <taxon>Streptophyta</taxon>
        <taxon>Embryophyta</taxon>
        <taxon>Tracheophyta</taxon>
        <taxon>Spermatophyta</taxon>
        <taxon>Magnoliopsida</taxon>
        <taxon>eudicotyledons</taxon>
        <taxon>Gunneridae</taxon>
        <taxon>Pentapetalae</taxon>
        <taxon>rosids</taxon>
        <taxon>fabids</taxon>
        <taxon>Fagales</taxon>
        <taxon>Fagaceae</taxon>
        <taxon>Fagus</taxon>
    </lineage>
</organism>
<reference evidence="2" key="1">
    <citation type="submission" date="2018-02" db="EMBL/GenBank/DDBJ databases">
        <authorList>
            <person name="Cohen D.B."/>
            <person name="Kent A.D."/>
        </authorList>
    </citation>
    <scope>NUCLEOTIDE SEQUENCE</scope>
</reference>
<dbReference type="InterPro" id="IPR012337">
    <property type="entry name" value="RNaseH-like_sf"/>
</dbReference>
<feature type="domain" description="Integrase catalytic" evidence="1">
    <location>
        <begin position="147"/>
        <end position="312"/>
    </location>
</feature>
<dbReference type="InterPro" id="IPR001584">
    <property type="entry name" value="Integrase_cat-core"/>
</dbReference>
<protein>
    <recommendedName>
        <fullName evidence="1">Integrase catalytic domain-containing protein</fullName>
    </recommendedName>
</protein>
<dbReference type="Gene3D" id="1.10.340.70">
    <property type="match status" value="1"/>
</dbReference>
<sequence>MQRTVIETLEQPSFQDQEASVCSVNCRPSWMDPILGYIRDNKLPEDKKEARMIKQKAPRFWVSEEGQLYRRSFTGPYLLCVHPDKVNDFLFEIHEGICGSHTGGRSLAHRALSQGYWWPYMQADALKYVQGCDKCQRFAPMIHQPARELNPLSSPWPFAQWGLDIVGPLPRAPGNKKFLITATDYFTKWIEAEPLSNIRDVDTKRFLWKSIITRFGIPWAVISDNGTQFESKLFKGFCSDLGIRNFFSSPGYPQSNGQAEISNKVVLSGIKRKLEAAKGKWVEELPSVLWTYRTTVRKSTNETPFALAFGVEAVIPLEIGMPTIRTTEFTVQNNEERLGKDLDLVEEKRNLAAVRLAAYQQQMRREHNKNVKPRTFRAGDLVLRKVMANTRRPNDGKLGPNWEGPYKVLSQTGHGSLSARRLGWETCPQTMEYL</sequence>
<dbReference type="GO" id="GO:0015074">
    <property type="term" value="P:DNA integration"/>
    <property type="evidence" value="ECO:0007669"/>
    <property type="project" value="InterPro"/>
</dbReference>
<proteinExistence type="predicted"/>
<evidence type="ECO:0000313" key="2">
    <source>
        <dbReference type="EMBL" id="SPD08469.1"/>
    </source>
</evidence>
<dbReference type="InterPro" id="IPR036397">
    <property type="entry name" value="RNaseH_sf"/>
</dbReference>
<dbReference type="AlphaFoldDB" id="A0A2N9HA54"/>
<evidence type="ECO:0000259" key="1">
    <source>
        <dbReference type="PROSITE" id="PS50994"/>
    </source>
</evidence>
<dbReference type="Gene3D" id="3.30.420.10">
    <property type="entry name" value="Ribonuclease H-like superfamily/Ribonuclease H"/>
    <property type="match status" value="1"/>
</dbReference>
<dbReference type="EMBL" id="OIVN01003053">
    <property type="protein sequence ID" value="SPD08469.1"/>
    <property type="molecule type" value="Genomic_DNA"/>
</dbReference>
<dbReference type="PANTHER" id="PTHR48475">
    <property type="entry name" value="RIBONUCLEASE H"/>
    <property type="match status" value="1"/>
</dbReference>
<dbReference type="InterPro" id="IPR041588">
    <property type="entry name" value="Integrase_H2C2"/>
</dbReference>
<dbReference type="PANTHER" id="PTHR48475:SF2">
    <property type="entry name" value="RIBONUCLEASE H"/>
    <property type="match status" value="1"/>
</dbReference>
<dbReference type="PROSITE" id="PS50994">
    <property type="entry name" value="INTEGRASE"/>
    <property type="match status" value="1"/>
</dbReference>
<dbReference type="Pfam" id="PF17921">
    <property type="entry name" value="Integrase_H2C2"/>
    <property type="match status" value="1"/>
</dbReference>
<dbReference type="GO" id="GO:0003676">
    <property type="term" value="F:nucleic acid binding"/>
    <property type="evidence" value="ECO:0007669"/>
    <property type="project" value="InterPro"/>
</dbReference>
<gene>
    <name evidence="2" type="ORF">FSB_LOCUS36351</name>
</gene>
<accession>A0A2N9HA54</accession>